<keyword evidence="2" id="KW-1185">Reference proteome</keyword>
<accession>A0ABY5CV38</accession>
<sequence length="47" mass="5205">MRNAKFLLVSFVCLCAATVLYVLAYRALGHYLSGCEKAYSSIGITMR</sequence>
<gene>
    <name evidence="1" type="ORF">KFQ06_05815</name>
</gene>
<dbReference type="EMBL" id="CP074347">
    <property type="protein sequence ID" value="USV02038.1"/>
    <property type="molecule type" value="Genomic_DNA"/>
</dbReference>
<dbReference type="GeneID" id="75021487"/>
<reference evidence="1" key="1">
    <citation type="journal article" date="2022" name="BMC Genomics">
        <title>Genome sequence of the entomopathogenic Serratia entomophila isolate 626 and characterisation of the species specific itaconate degradation pathway.</title>
        <authorList>
            <person name="Vaughan A.L."/>
            <person name="Altermann E."/>
            <person name="Glare T.R."/>
            <person name="Hurst M.R.H."/>
        </authorList>
    </citation>
    <scope>NUCLEOTIDE SEQUENCE</scope>
    <source>
        <strain evidence="1">626</strain>
    </source>
</reference>
<organism evidence="1 2">
    <name type="scientific">Serratia entomophila</name>
    <dbReference type="NCBI Taxonomy" id="42906"/>
    <lineage>
        <taxon>Bacteria</taxon>
        <taxon>Pseudomonadati</taxon>
        <taxon>Pseudomonadota</taxon>
        <taxon>Gammaproteobacteria</taxon>
        <taxon>Enterobacterales</taxon>
        <taxon>Yersiniaceae</taxon>
        <taxon>Serratia</taxon>
    </lineage>
</organism>
<protein>
    <submittedName>
        <fullName evidence="1">Uncharacterized protein</fullName>
    </submittedName>
</protein>
<dbReference type="Proteomes" id="UP001056873">
    <property type="component" value="Chromosome"/>
</dbReference>
<name>A0ABY5CV38_9GAMM</name>
<proteinExistence type="predicted"/>
<evidence type="ECO:0000313" key="2">
    <source>
        <dbReference type="Proteomes" id="UP001056873"/>
    </source>
</evidence>
<evidence type="ECO:0000313" key="1">
    <source>
        <dbReference type="EMBL" id="USV02038.1"/>
    </source>
</evidence>
<dbReference type="RefSeq" id="WP_234589716.1">
    <property type="nucleotide sequence ID" value="NZ_CAMIPG010000005.1"/>
</dbReference>